<name>A0AAV4WCM8_CAEEX</name>
<dbReference type="Proteomes" id="UP001054945">
    <property type="component" value="Unassembled WGS sequence"/>
</dbReference>
<dbReference type="AlphaFoldDB" id="A0AAV4WCM8"/>
<dbReference type="EMBL" id="BPLR01015843">
    <property type="protein sequence ID" value="GIY79065.1"/>
    <property type="molecule type" value="Genomic_DNA"/>
</dbReference>
<organism evidence="1 2">
    <name type="scientific">Caerostris extrusa</name>
    <name type="common">Bark spider</name>
    <name type="synonym">Caerostris bankana</name>
    <dbReference type="NCBI Taxonomy" id="172846"/>
    <lineage>
        <taxon>Eukaryota</taxon>
        <taxon>Metazoa</taxon>
        <taxon>Ecdysozoa</taxon>
        <taxon>Arthropoda</taxon>
        <taxon>Chelicerata</taxon>
        <taxon>Arachnida</taxon>
        <taxon>Araneae</taxon>
        <taxon>Araneomorphae</taxon>
        <taxon>Entelegynae</taxon>
        <taxon>Araneoidea</taxon>
        <taxon>Araneidae</taxon>
        <taxon>Caerostris</taxon>
    </lineage>
</organism>
<keyword evidence="2" id="KW-1185">Reference proteome</keyword>
<accession>A0AAV4WCM8</accession>
<reference evidence="1 2" key="1">
    <citation type="submission" date="2021-06" db="EMBL/GenBank/DDBJ databases">
        <title>Caerostris extrusa draft genome.</title>
        <authorList>
            <person name="Kono N."/>
            <person name="Arakawa K."/>
        </authorList>
    </citation>
    <scope>NUCLEOTIDE SEQUENCE [LARGE SCALE GENOMIC DNA]</scope>
</reference>
<gene>
    <name evidence="1" type="ORF">CEXT_538961</name>
</gene>
<evidence type="ECO:0000313" key="1">
    <source>
        <dbReference type="EMBL" id="GIY79065.1"/>
    </source>
</evidence>
<evidence type="ECO:0000313" key="2">
    <source>
        <dbReference type="Proteomes" id="UP001054945"/>
    </source>
</evidence>
<protein>
    <submittedName>
        <fullName evidence="1">Uncharacterized protein</fullName>
    </submittedName>
</protein>
<proteinExistence type="predicted"/>
<comment type="caution">
    <text evidence="1">The sequence shown here is derived from an EMBL/GenBank/DDBJ whole genome shotgun (WGS) entry which is preliminary data.</text>
</comment>
<sequence length="74" mass="8000">MTYAGNAISALINNDDYASDDLWGGSNWNLYPPIKSGPIRNPYRSLNQRCHFSGSEACLSIAGPVHPAPVLVQP</sequence>